<evidence type="ECO:0000313" key="7">
    <source>
        <dbReference type="Proteomes" id="UP000295783"/>
    </source>
</evidence>
<dbReference type="InterPro" id="IPR036388">
    <property type="entry name" value="WH-like_DNA-bd_sf"/>
</dbReference>
<dbReference type="OrthoDB" id="9794694at2"/>
<comment type="similarity">
    <text evidence="1">Belongs to the LysR transcriptional regulatory family.</text>
</comment>
<dbReference type="Gene3D" id="3.40.190.10">
    <property type="entry name" value="Periplasmic binding protein-like II"/>
    <property type="match status" value="2"/>
</dbReference>
<dbReference type="SUPFAM" id="SSF53850">
    <property type="entry name" value="Periplasmic binding protein-like II"/>
    <property type="match status" value="1"/>
</dbReference>
<organism evidence="6 7">
    <name type="scientific">Dongia mobilis</name>
    <dbReference type="NCBI Taxonomy" id="578943"/>
    <lineage>
        <taxon>Bacteria</taxon>
        <taxon>Pseudomonadati</taxon>
        <taxon>Pseudomonadota</taxon>
        <taxon>Alphaproteobacteria</taxon>
        <taxon>Rhodospirillales</taxon>
        <taxon>Dongiaceae</taxon>
        <taxon>Dongia</taxon>
    </lineage>
</organism>
<sequence>MRYWKYIPPLKSLLAVEATARCGSFSKAADELNVTQSAVSHLVGQAETLLGTRLFDRTSRPIQLTTEGQRYVNSVISSLNILKAEGQLLHERHGSSALTVSCNLGYGNFWLLPKLKHFHDAYPDITVNMVTTYQGLPELGEGIDVAIRFGSGDWPDCHSRLLFSERITPVASSMYIEQAPQIRQPKDLLKHTLLHAHARDKRWFDWEQWFDHFGIARPPTLTGPSFDNHVMMMQAALTGSGVALGWKGTAGEFVRQGQLIEVLPEQIQVEGSVYLVTRQGGYPHRILDLFSEWLVERAGADR</sequence>
<dbReference type="InterPro" id="IPR058163">
    <property type="entry name" value="LysR-type_TF_proteobact-type"/>
</dbReference>
<dbReference type="PRINTS" id="PR00039">
    <property type="entry name" value="HTHLYSR"/>
</dbReference>
<dbReference type="EMBL" id="SNYW01000013">
    <property type="protein sequence ID" value="TDQ78436.1"/>
    <property type="molecule type" value="Genomic_DNA"/>
</dbReference>
<dbReference type="Proteomes" id="UP000295783">
    <property type="component" value="Unassembled WGS sequence"/>
</dbReference>
<dbReference type="GO" id="GO:0003700">
    <property type="term" value="F:DNA-binding transcription factor activity"/>
    <property type="evidence" value="ECO:0007669"/>
    <property type="project" value="InterPro"/>
</dbReference>
<comment type="caution">
    <text evidence="6">The sequence shown here is derived from an EMBL/GenBank/DDBJ whole genome shotgun (WGS) entry which is preliminary data.</text>
</comment>
<evidence type="ECO:0000259" key="5">
    <source>
        <dbReference type="PROSITE" id="PS50931"/>
    </source>
</evidence>
<evidence type="ECO:0000256" key="2">
    <source>
        <dbReference type="ARBA" id="ARBA00023015"/>
    </source>
</evidence>
<dbReference type="GO" id="GO:0043565">
    <property type="term" value="F:sequence-specific DNA binding"/>
    <property type="evidence" value="ECO:0007669"/>
    <property type="project" value="TreeGrafter"/>
</dbReference>
<keyword evidence="3" id="KW-0238">DNA-binding</keyword>
<keyword evidence="2" id="KW-0805">Transcription regulation</keyword>
<dbReference type="PANTHER" id="PTHR30537:SF26">
    <property type="entry name" value="GLYCINE CLEAVAGE SYSTEM TRANSCRIPTIONAL ACTIVATOR"/>
    <property type="match status" value="1"/>
</dbReference>
<dbReference type="SUPFAM" id="SSF46785">
    <property type="entry name" value="Winged helix' DNA-binding domain"/>
    <property type="match status" value="1"/>
</dbReference>
<keyword evidence="4" id="KW-0804">Transcription</keyword>
<dbReference type="PROSITE" id="PS50931">
    <property type="entry name" value="HTH_LYSR"/>
    <property type="match status" value="1"/>
</dbReference>
<evidence type="ECO:0000256" key="3">
    <source>
        <dbReference type="ARBA" id="ARBA00023125"/>
    </source>
</evidence>
<dbReference type="InterPro" id="IPR000847">
    <property type="entry name" value="LysR_HTH_N"/>
</dbReference>
<dbReference type="InterPro" id="IPR005119">
    <property type="entry name" value="LysR_subst-bd"/>
</dbReference>
<protein>
    <submittedName>
        <fullName evidence="6">LysR family glycine cleavage system transcriptional activator</fullName>
    </submittedName>
</protein>
<name>A0A4R6WF34_9PROT</name>
<evidence type="ECO:0000256" key="1">
    <source>
        <dbReference type="ARBA" id="ARBA00009437"/>
    </source>
</evidence>
<dbReference type="GO" id="GO:0006351">
    <property type="term" value="P:DNA-templated transcription"/>
    <property type="evidence" value="ECO:0007669"/>
    <property type="project" value="TreeGrafter"/>
</dbReference>
<evidence type="ECO:0000256" key="4">
    <source>
        <dbReference type="ARBA" id="ARBA00023163"/>
    </source>
</evidence>
<reference evidence="6 7" key="1">
    <citation type="submission" date="2019-03" db="EMBL/GenBank/DDBJ databases">
        <title>Genomic Encyclopedia of Type Strains, Phase III (KMG-III): the genomes of soil and plant-associated and newly described type strains.</title>
        <authorList>
            <person name="Whitman W."/>
        </authorList>
    </citation>
    <scope>NUCLEOTIDE SEQUENCE [LARGE SCALE GENOMIC DNA]</scope>
    <source>
        <strain evidence="6 7">CGMCC 1.7660</strain>
    </source>
</reference>
<accession>A0A4R6WF34</accession>
<dbReference type="CDD" id="cd08432">
    <property type="entry name" value="PBP2_GcdR_TrpI_HvrB_AmpR_like"/>
    <property type="match status" value="1"/>
</dbReference>
<gene>
    <name evidence="6" type="ORF">A8950_3484</name>
</gene>
<dbReference type="PANTHER" id="PTHR30537">
    <property type="entry name" value="HTH-TYPE TRANSCRIPTIONAL REGULATOR"/>
    <property type="match status" value="1"/>
</dbReference>
<dbReference type="InterPro" id="IPR036390">
    <property type="entry name" value="WH_DNA-bd_sf"/>
</dbReference>
<proteinExistence type="inferred from homology"/>
<dbReference type="Gene3D" id="1.10.10.10">
    <property type="entry name" value="Winged helix-like DNA-binding domain superfamily/Winged helix DNA-binding domain"/>
    <property type="match status" value="1"/>
</dbReference>
<dbReference type="Pfam" id="PF00126">
    <property type="entry name" value="HTH_1"/>
    <property type="match status" value="1"/>
</dbReference>
<dbReference type="Pfam" id="PF03466">
    <property type="entry name" value="LysR_substrate"/>
    <property type="match status" value="1"/>
</dbReference>
<dbReference type="RefSeq" id="WP_133614935.1">
    <property type="nucleotide sequence ID" value="NZ_SNYW01000013.1"/>
</dbReference>
<keyword evidence="7" id="KW-1185">Reference proteome</keyword>
<feature type="domain" description="HTH lysR-type" evidence="5">
    <location>
        <begin position="8"/>
        <end position="65"/>
    </location>
</feature>
<evidence type="ECO:0000313" key="6">
    <source>
        <dbReference type="EMBL" id="TDQ78436.1"/>
    </source>
</evidence>
<dbReference type="AlphaFoldDB" id="A0A4R6WF34"/>